<dbReference type="Proteomes" id="UP000476411">
    <property type="component" value="Chromosome"/>
</dbReference>
<accession>A0A6B9ZB46</accession>
<keyword evidence="3" id="KW-1185">Reference proteome</keyword>
<name>A0A6B9ZB46_9BACT</name>
<dbReference type="RefSeq" id="WP_162331084.1">
    <property type="nucleotide sequence ID" value="NZ_CP048113.1"/>
</dbReference>
<dbReference type="KEGG" id="chih:GWR21_07245"/>
<evidence type="ECO:0000259" key="1">
    <source>
        <dbReference type="Pfam" id="PF17648"/>
    </source>
</evidence>
<reference evidence="2 3" key="1">
    <citation type="submission" date="2020-01" db="EMBL/GenBank/DDBJ databases">
        <title>Complete genome sequence of Chitinophaga sp. H33E-04 isolated from quinoa roots.</title>
        <authorList>
            <person name="Weon H.-Y."/>
            <person name="Lee S.A."/>
        </authorList>
    </citation>
    <scope>NUCLEOTIDE SEQUENCE [LARGE SCALE GENOMIC DNA]</scope>
    <source>
        <strain evidence="2 3">H33E-04</strain>
    </source>
</reference>
<dbReference type="InterPro" id="IPR040841">
    <property type="entry name" value="Luciferase_dom"/>
</dbReference>
<feature type="domain" description="Luciferase" evidence="1">
    <location>
        <begin position="71"/>
        <end position="131"/>
    </location>
</feature>
<sequence length="154" mass="17817">MFQFVVNYLGFLKFVPGLPLVFDAWLKLYIFITHAELLNWMDEISGEVQQWPGVISHPHKYGGIQFDCKHKEIGHLHSNGLLDMPLNRRLKAMLIQEGQVEDHHMLKGTGWISFYIRTEKDKQYALRLLKLGYEWRKGNGFSPIGLDGQALSGF</sequence>
<dbReference type="Pfam" id="PF17648">
    <property type="entry name" value="Luciferase"/>
    <property type="match status" value="1"/>
</dbReference>
<dbReference type="AlphaFoldDB" id="A0A6B9ZB46"/>
<organism evidence="2 3">
    <name type="scientific">Chitinophaga agri</name>
    <dbReference type="NCBI Taxonomy" id="2703787"/>
    <lineage>
        <taxon>Bacteria</taxon>
        <taxon>Pseudomonadati</taxon>
        <taxon>Bacteroidota</taxon>
        <taxon>Chitinophagia</taxon>
        <taxon>Chitinophagales</taxon>
        <taxon>Chitinophagaceae</taxon>
        <taxon>Chitinophaga</taxon>
    </lineage>
</organism>
<dbReference type="EMBL" id="CP048113">
    <property type="protein sequence ID" value="QHS59387.1"/>
    <property type="molecule type" value="Genomic_DNA"/>
</dbReference>
<protein>
    <recommendedName>
        <fullName evidence="1">Luciferase domain-containing protein</fullName>
    </recommendedName>
</protein>
<evidence type="ECO:0000313" key="2">
    <source>
        <dbReference type="EMBL" id="QHS59387.1"/>
    </source>
</evidence>
<gene>
    <name evidence="2" type="ORF">GWR21_07245</name>
</gene>
<proteinExistence type="predicted"/>
<evidence type="ECO:0000313" key="3">
    <source>
        <dbReference type="Proteomes" id="UP000476411"/>
    </source>
</evidence>